<evidence type="ECO:0000256" key="5">
    <source>
        <dbReference type="SAM" id="MobiDB-lite"/>
    </source>
</evidence>
<evidence type="ECO:0000256" key="4">
    <source>
        <dbReference type="ARBA" id="ARBA00023242"/>
    </source>
</evidence>
<dbReference type="PANTHER" id="PTHR48039:SF5">
    <property type="entry name" value="RNA-BINDING PROTEIN 28"/>
    <property type="match status" value="1"/>
</dbReference>
<sequence length="171" mass="19548">LKHLNNNPEIFGPKQRPIVEFAIENRAALRIREARQKKLKSKQATTTSEETDPDLLEVEKLENRALRTHETQPKKSKNKQKLTVPEELDLDLLEVKKQLRSQRPLPSHAGPKIRWKKDKKTKPNAKKAKKAGTSKGVKKRSENKSEASGKMPKKKKRNLSTNLAKYLTLCG</sequence>
<dbReference type="WBParaSite" id="GPUH_0001464101-mRNA-1">
    <property type="protein sequence ID" value="GPUH_0001464101-mRNA-1"/>
    <property type="gene ID" value="GPUH_0001464101"/>
</dbReference>
<keyword evidence="4" id="KW-0539">Nucleus</keyword>
<accession>A0A183E0Y1</accession>
<dbReference type="GO" id="GO:0003729">
    <property type="term" value="F:mRNA binding"/>
    <property type="evidence" value="ECO:0007669"/>
    <property type="project" value="TreeGrafter"/>
</dbReference>
<dbReference type="PANTHER" id="PTHR48039">
    <property type="entry name" value="RNA-BINDING MOTIF PROTEIN 14B"/>
    <property type="match status" value="1"/>
</dbReference>
<evidence type="ECO:0000256" key="2">
    <source>
        <dbReference type="ARBA" id="ARBA00022737"/>
    </source>
</evidence>
<evidence type="ECO:0000256" key="1">
    <source>
        <dbReference type="ARBA" id="ARBA00004123"/>
    </source>
</evidence>
<comment type="subcellular location">
    <subcellularLocation>
        <location evidence="1">Nucleus</location>
    </subcellularLocation>
</comment>
<keyword evidence="3" id="KW-0694">RNA-binding</keyword>
<evidence type="ECO:0000256" key="3">
    <source>
        <dbReference type="ARBA" id="ARBA00022884"/>
    </source>
</evidence>
<evidence type="ECO:0000313" key="6">
    <source>
        <dbReference type="WBParaSite" id="GPUH_0001464101-mRNA-1"/>
    </source>
</evidence>
<proteinExistence type="predicted"/>
<feature type="region of interest" description="Disordered" evidence="5">
    <location>
        <begin position="35"/>
        <end position="171"/>
    </location>
</feature>
<dbReference type="InterPro" id="IPR051945">
    <property type="entry name" value="RRM_MRD1_RNA_proc_ribogen"/>
</dbReference>
<dbReference type="GO" id="GO:0005730">
    <property type="term" value="C:nucleolus"/>
    <property type="evidence" value="ECO:0007669"/>
    <property type="project" value="TreeGrafter"/>
</dbReference>
<keyword evidence="2" id="KW-0677">Repeat</keyword>
<feature type="compositionally biased region" description="Basic and acidic residues" evidence="5">
    <location>
        <begin position="57"/>
        <end position="73"/>
    </location>
</feature>
<dbReference type="AlphaFoldDB" id="A0A183E0Y1"/>
<organism evidence="6">
    <name type="scientific">Gongylonema pulchrum</name>
    <dbReference type="NCBI Taxonomy" id="637853"/>
    <lineage>
        <taxon>Eukaryota</taxon>
        <taxon>Metazoa</taxon>
        <taxon>Ecdysozoa</taxon>
        <taxon>Nematoda</taxon>
        <taxon>Chromadorea</taxon>
        <taxon>Rhabditida</taxon>
        <taxon>Spirurina</taxon>
        <taxon>Spiruromorpha</taxon>
        <taxon>Spiruroidea</taxon>
        <taxon>Gongylonematidae</taxon>
        <taxon>Gongylonema</taxon>
    </lineage>
</organism>
<reference evidence="6" key="1">
    <citation type="submission" date="2016-06" db="UniProtKB">
        <authorList>
            <consortium name="WormBaseParasite"/>
        </authorList>
    </citation>
    <scope>IDENTIFICATION</scope>
</reference>
<protein>
    <submittedName>
        <fullName evidence="6">Ribosome biogenesis protein slx9-like</fullName>
    </submittedName>
</protein>
<feature type="compositionally biased region" description="Basic residues" evidence="5">
    <location>
        <begin position="111"/>
        <end position="138"/>
    </location>
</feature>
<name>A0A183E0Y1_9BILA</name>